<dbReference type="EMBL" id="RQVS01000002">
    <property type="protein sequence ID" value="RRJ88199.1"/>
    <property type="molecule type" value="Genomic_DNA"/>
</dbReference>
<dbReference type="SUPFAM" id="SSF54593">
    <property type="entry name" value="Glyoxalase/Bleomycin resistance protein/Dihydroxybiphenyl dioxygenase"/>
    <property type="match status" value="1"/>
</dbReference>
<keyword evidence="1" id="KW-0732">Signal</keyword>
<gene>
    <name evidence="2" type="ORF">EG850_01775</name>
</gene>
<evidence type="ECO:0000313" key="2">
    <source>
        <dbReference type="EMBL" id="RRJ88199.1"/>
    </source>
</evidence>
<sequence length="166" mass="17295">MTRAGLAIVSMVAALLLSGCAFRASPTASTEETQVQFTVADVRARSIELSEQVLALVPSEQQDPAAMDLPAPSEVASTLISCADEPGLYWYPGGGAVALVADADVEAVAEALLDRLVTETGWPMLQNYQGGDLDYVQTPDGYSITAIGVRANKGKPPRVGVSVSTP</sequence>
<feature type="chain" id="PRO_5017994084" evidence="1">
    <location>
        <begin position="24"/>
        <end position="166"/>
    </location>
</feature>
<comment type="caution">
    <text evidence="2">The sequence shown here is derived from an EMBL/GenBank/DDBJ whole genome shotgun (WGS) entry which is preliminary data.</text>
</comment>
<keyword evidence="3" id="KW-1185">Reference proteome</keyword>
<evidence type="ECO:0000256" key="1">
    <source>
        <dbReference type="SAM" id="SignalP"/>
    </source>
</evidence>
<dbReference type="AlphaFoldDB" id="A0A3P3W3G7"/>
<accession>A0A3P3W3G7</accession>
<dbReference type="RefSeq" id="WP_124969247.1">
    <property type="nucleotide sequence ID" value="NZ_RQVS01000002.1"/>
</dbReference>
<organism evidence="2 3">
    <name type="scientific">Gulosibacter macacae</name>
    <dbReference type="NCBI Taxonomy" id="2488791"/>
    <lineage>
        <taxon>Bacteria</taxon>
        <taxon>Bacillati</taxon>
        <taxon>Actinomycetota</taxon>
        <taxon>Actinomycetes</taxon>
        <taxon>Micrococcales</taxon>
        <taxon>Microbacteriaceae</taxon>
        <taxon>Gulosibacter</taxon>
    </lineage>
</organism>
<dbReference type="InterPro" id="IPR029068">
    <property type="entry name" value="Glyas_Bleomycin-R_OHBP_Dase"/>
</dbReference>
<evidence type="ECO:0000313" key="3">
    <source>
        <dbReference type="Proteomes" id="UP000274391"/>
    </source>
</evidence>
<reference evidence="2 3" key="1">
    <citation type="submission" date="2018-11" db="EMBL/GenBank/DDBJ databases">
        <title>YIM 102482-1 draft genome.</title>
        <authorList>
            <person name="Li G."/>
            <person name="Jiang Y."/>
        </authorList>
    </citation>
    <scope>NUCLEOTIDE SEQUENCE [LARGE SCALE GENOMIC DNA]</scope>
    <source>
        <strain evidence="2 3">YIM 102482-1</strain>
    </source>
</reference>
<feature type="signal peptide" evidence="1">
    <location>
        <begin position="1"/>
        <end position="23"/>
    </location>
</feature>
<dbReference type="Proteomes" id="UP000274391">
    <property type="component" value="Unassembled WGS sequence"/>
</dbReference>
<protein>
    <submittedName>
        <fullName evidence="2">Uncharacterized protein</fullName>
    </submittedName>
</protein>
<name>A0A3P3W3G7_9MICO</name>
<dbReference type="PROSITE" id="PS51257">
    <property type="entry name" value="PROKAR_LIPOPROTEIN"/>
    <property type="match status" value="1"/>
</dbReference>
<proteinExistence type="predicted"/>